<feature type="domain" description="Protein kinase" evidence="7">
    <location>
        <begin position="189"/>
        <end position="485"/>
    </location>
</feature>
<accession>A0A5C5X6W0</accession>
<dbReference type="OrthoDB" id="9801841at2"/>
<feature type="transmembrane region" description="Helical" evidence="6">
    <location>
        <begin position="513"/>
        <end position="536"/>
    </location>
</feature>
<evidence type="ECO:0000256" key="3">
    <source>
        <dbReference type="ARBA" id="ARBA00022777"/>
    </source>
</evidence>
<dbReference type="PANTHER" id="PTHR43289">
    <property type="entry name" value="MITOGEN-ACTIVATED PROTEIN KINASE KINASE KINASE 20-RELATED"/>
    <property type="match status" value="1"/>
</dbReference>
<dbReference type="EMBL" id="SIHI01000001">
    <property type="protein sequence ID" value="TWT58081.1"/>
    <property type="molecule type" value="Genomic_DNA"/>
</dbReference>
<dbReference type="InterPro" id="IPR016187">
    <property type="entry name" value="CTDL_fold"/>
</dbReference>
<keyword evidence="9" id="KW-1185">Reference proteome</keyword>
<dbReference type="Gene3D" id="3.30.200.20">
    <property type="entry name" value="Phosphorylase Kinase, domain 1"/>
    <property type="match status" value="1"/>
</dbReference>
<dbReference type="SUPFAM" id="SSF56112">
    <property type="entry name" value="Protein kinase-like (PK-like)"/>
    <property type="match status" value="1"/>
</dbReference>
<feature type="binding site" evidence="5">
    <location>
        <position position="219"/>
    </location>
    <ligand>
        <name>ATP</name>
        <dbReference type="ChEBI" id="CHEBI:30616"/>
    </ligand>
</feature>
<keyword evidence="1 8" id="KW-0808">Transferase</keyword>
<keyword evidence="3 8" id="KW-0418">Kinase</keyword>
<dbReference type="EC" id="2.7.11.1" evidence="8"/>
<name>A0A5C5X6W0_9PLAN</name>
<dbReference type="SUPFAM" id="SSF56436">
    <property type="entry name" value="C-type lectin-like"/>
    <property type="match status" value="1"/>
</dbReference>
<sequence>MHRSDDISELCSRFEEELRAGKTPDIDAYVESVSEQDRDEFREKLLEIQSIAAEQTVAFPTDDSTTSDKPRPEDKLASIVTEFELDIQAGRNRRLSEYLPEDLSDSDREEAISELVDRKRAALQLDGESISLDDMINEFPDDVETIHSLFPEHSEEFLKGTPAGGFSAPTEPIPDGEDLSKTSRSIGPYRLIKEIGQGGMGTVYLAEQSEPVRRKVALKVIRQGLESRGVMARFQAERQAMALMHHVNIATVYDAGSTESGLPYVAMEFVHGIPITDYCDSFSLTLEERINLIQQACDAVQHAHSKGIIHRDIKPSNVLVTEYENERRVKVIDFGLAKALNDSNRLSEETVDTLCGQVVGTLQYMSPEQASMGKLEIDTRTDVYSLGVVLYELLTGSTPVKRESVKTQSIEQVMTTIREEEPERPSRRLAESEEVAAAVSSKRGTDIRSLDSSLRGDLDWIAIKALEKDRTRRYSSPAELRDDLFRYLNNEPVRARPPSVGYRLGKFARKHRSGLIVATSLMLVAVLGIAGIVWQWNRAEHNSLKLIRAETQNAVKNVALSSGFDIPERLASLDSLPKDIITEELEFQFDHTSGQQQLSLAYALAEVGEPPVEVLIDAVANLDTPPDEAFNVIPALEVSRSDANTALQIRASQEFEKKNWRAYSRLAIVGIHLRNLTLVSKILSTESVSTPNSLGRGSAPDPRSVFIDELIQWHGDLDNLATVLKDGSTPEVRSAFCYGVASIDELDPRDQSSWQSLMNDWYRERNDSKTQIAAGWALREWGFSPPYDRIEFSNLIDGIFDEATPSSEAGMIAKAFERSPIEASQILKETADDLISQNRWREAARVAIVLMQMGDNSLASKLLSTAPDPETDIWNPEPRTAFIQVCRIWNGGMDRLLDQLNDVNSPDLRSGFASIVGGIPNLPKSTRDRWGQLLSGWVLTSPESGPHSASKWALERLELPIPPLPTSPTPIEGQDWWTTPMDLTMLRIPVGSAELSTGTFQSEGNLWMSDQEITVRQFKDFAHNDDPNTGLPNWKDVGNFGRTIDETHPCQQVSLEDAAQYCNWLSREFDLEEVYEIQLLDPHPGAGSPHYYEITLRSGADGFRLPTEPEWEYCCRTQTTTDFFFGSDVDLLPQFAVYSRPTTQPCGTKLCNAWGFFDLTGNVHEWCWGGSDPTHRIFRGGSSQNSYKACQSIFAYREALQSKRTDVVGFRVVRGPLTTETAALPEGHASR</sequence>
<keyword evidence="6" id="KW-0812">Transmembrane</keyword>
<dbReference type="InterPro" id="IPR000719">
    <property type="entry name" value="Prot_kinase_dom"/>
</dbReference>
<dbReference type="InterPro" id="IPR042095">
    <property type="entry name" value="SUMF_sf"/>
</dbReference>
<dbReference type="CDD" id="cd14014">
    <property type="entry name" value="STKc_PknB_like"/>
    <property type="match status" value="1"/>
</dbReference>
<dbReference type="PROSITE" id="PS50011">
    <property type="entry name" value="PROTEIN_KINASE_DOM"/>
    <property type="match status" value="1"/>
</dbReference>
<dbReference type="GO" id="GO:0005524">
    <property type="term" value="F:ATP binding"/>
    <property type="evidence" value="ECO:0007669"/>
    <property type="project" value="UniProtKB-UniRule"/>
</dbReference>
<dbReference type="Pfam" id="PF03781">
    <property type="entry name" value="FGE-sulfatase"/>
    <property type="match status" value="1"/>
</dbReference>
<keyword evidence="6" id="KW-1133">Transmembrane helix</keyword>
<dbReference type="InterPro" id="IPR005532">
    <property type="entry name" value="SUMF_dom"/>
</dbReference>
<dbReference type="Pfam" id="PF00069">
    <property type="entry name" value="Pkinase"/>
    <property type="match status" value="1"/>
</dbReference>
<evidence type="ECO:0000259" key="7">
    <source>
        <dbReference type="PROSITE" id="PS50011"/>
    </source>
</evidence>
<dbReference type="SMART" id="SM00220">
    <property type="entry name" value="S_TKc"/>
    <property type="match status" value="1"/>
</dbReference>
<comment type="caution">
    <text evidence="8">The sequence shown here is derived from an EMBL/GenBank/DDBJ whole genome shotgun (WGS) entry which is preliminary data.</text>
</comment>
<dbReference type="InterPro" id="IPR017441">
    <property type="entry name" value="Protein_kinase_ATP_BS"/>
</dbReference>
<dbReference type="Gene3D" id="3.90.1580.10">
    <property type="entry name" value="paralog of FGE (formylglycine-generating enzyme)"/>
    <property type="match status" value="1"/>
</dbReference>
<protein>
    <submittedName>
        <fullName evidence="8">Serine/threonine-protein kinase PknB</fullName>
        <ecNumber evidence="8">2.7.11.1</ecNumber>
    </submittedName>
</protein>
<dbReference type="GO" id="GO:0004674">
    <property type="term" value="F:protein serine/threonine kinase activity"/>
    <property type="evidence" value="ECO:0007669"/>
    <property type="project" value="UniProtKB-EC"/>
</dbReference>
<dbReference type="PANTHER" id="PTHR43289:SF6">
    <property type="entry name" value="SERINE_THREONINE-PROTEIN KINASE NEKL-3"/>
    <property type="match status" value="1"/>
</dbReference>
<proteinExistence type="predicted"/>
<keyword evidence="6" id="KW-0472">Membrane</keyword>
<dbReference type="InterPro" id="IPR011009">
    <property type="entry name" value="Kinase-like_dom_sf"/>
</dbReference>
<evidence type="ECO:0000256" key="6">
    <source>
        <dbReference type="SAM" id="Phobius"/>
    </source>
</evidence>
<evidence type="ECO:0000313" key="8">
    <source>
        <dbReference type="EMBL" id="TWT58081.1"/>
    </source>
</evidence>
<dbReference type="PROSITE" id="PS00107">
    <property type="entry name" value="PROTEIN_KINASE_ATP"/>
    <property type="match status" value="1"/>
</dbReference>
<dbReference type="Gene3D" id="1.10.510.10">
    <property type="entry name" value="Transferase(Phosphotransferase) domain 1"/>
    <property type="match status" value="1"/>
</dbReference>
<dbReference type="InterPro" id="IPR008271">
    <property type="entry name" value="Ser/Thr_kinase_AS"/>
</dbReference>
<keyword evidence="4 5" id="KW-0067">ATP-binding</keyword>
<reference evidence="8 9" key="1">
    <citation type="submission" date="2019-02" db="EMBL/GenBank/DDBJ databases">
        <title>Deep-cultivation of Planctomycetes and their phenomic and genomic characterization uncovers novel biology.</title>
        <authorList>
            <person name="Wiegand S."/>
            <person name="Jogler M."/>
            <person name="Boedeker C."/>
            <person name="Pinto D."/>
            <person name="Vollmers J."/>
            <person name="Rivas-Marin E."/>
            <person name="Kohn T."/>
            <person name="Peeters S.H."/>
            <person name="Heuer A."/>
            <person name="Rast P."/>
            <person name="Oberbeckmann S."/>
            <person name="Bunk B."/>
            <person name="Jeske O."/>
            <person name="Meyerdierks A."/>
            <person name="Storesund J.E."/>
            <person name="Kallscheuer N."/>
            <person name="Luecker S."/>
            <person name="Lage O.M."/>
            <person name="Pohl T."/>
            <person name="Merkel B.J."/>
            <person name="Hornburger P."/>
            <person name="Mueller R.-W."/>
            <person name="Bruemmer F."/>
            <person name="Labrenz M."/>
            <person name="Spormann A.M."/>
            <person name="Op Den Camp H."/>
            <person name="Overmann J."/>
            <person name="Amann R."/>
            <person name="Jetten M.S.M."/>
            <person name="Mascher T."/>
            <person name="Medema M.H."/>
            <person name="Devos D.P."/>
            <person name="Kaster A.-K."/>
            <person name="Ovreas L."/>
            <person name="Rohde M."/>
            <person name="Galperin M.Y."/>
            <person name="Jogler C."/>
        </authorList>
    </citation>
    <scope>NUCLEOTIDE SEQUENCE [LARGE SCALE GENOMIC DNA]</scope>
    <source>
        <strain evidence="8 9">KOR42</strain>
    </source>
</reference>
<dbReference type="PROSITE" id="PS00108">
    <property type="entry name" value="PROTEIN_KINASE_ST"/>
    <property type="match status" value="1"/>
</dbReference>
<dbReference type="RefSeq" id="WP_146508221.1">
    <property type="nucleotide sequence ID" value="NZ_SIHI01000001.1"/>
</dbReference>
<dbReference type="Proteomes" id="UP000317243">
    <property type="component" value="Unassembled WGS sequence"/>
</dbReference>
<organism evidence="8 9">
    <name type="scientific">Thalassoglobus neptunius</name>
    <dbReference type="NCBI Taxonomy" id="1938619"/>
    <lineage>
        <taxon>Bacteria</taxon>
        <taxon>Pseudomonadati</taxon>
        <taxon>Planctomycetota</taxon>
        <taxon>Planctomycetia</taxon>
        <taxon>Planctomycetales</taxon>
        <taxon>Planctomycetaceae</taxon>
        <taxon>Thalassoglobus</taxon>
    </lineage>
</organism>
<evidence type="ECO:0000256" key="1">
    <source>
        <dbReference type="ARBA" id="ARBA00022679"/>
    </source>
</evidence>
<keyword evidence="2 5" id="KW-0547">Nucleotide-binding</keyword>
<evidence type="ECO:0000256" key="4">
    <source>
        <dbReference type="ARBA" id="ARBA00022840"/>
    </source>
</evidence>
<evidence type="ECO:0000256" key="2">
    <source>
        <dbReference type="ARBA" id="ARBA00022741"/>
    </source>
</evidence>
<evidence type="ECO:0000256" key="5">
    <source>
        <dbReference type="PROSITE-ProRule" id="PRU10141"/>
    </source>
</evidence>
<dbReference type="AlphaFoldDB" id="A0A5C5X6W0"/>
<evidence type="ECO:0000313" key="9">
    <source>
        <dbReference type="Proteomes" id="UP000317243"/>
    </source>
</evidence>
<gene>
    <name evidence="8" type="primary">pknB_5</name>
    <name evidence="8" type="ORF">KOR42_14520</name>
</gene>